<feature type="region of interest" description="Disordered" evidence="1">
    <location>
        <begin position="29"/>
        <end position="177"/>
    </location>
</feature>
<evidence type="ECO:0000313" key="2">
    <source>
        <dbReference type="EMBL" id="KAJ1201579.1"/>
    </source>
</evidence>
<evidence type="ECO:0000256" key="1">
    <source>
        <dbReference type="SAM" id="MobiDB-lite"/>
    </source>
</evidence>
<dbReference type="AlphaFoldDB" id="A0AAV7VND1"/>
<accession>A0AAV7VND1</accession>
<gene>
    <name evidence="2" type="ORF">NDU88_005387</name>
</gene>
<evidence type="ECO:0000313" key="3">
    <source>
        <dbReference type="Proteomes" id="UP001066276"/>
    </source>
</evidence>
<keyword evidence="3" id="KW-1185">Reference proteome</keyword>
<feature type="compositionally biased region" description="Low complexity" evidence="1">
    <location>
        <begin position="116"/>
        <end position="136"/>
    </location>
</feature>
<organism evidence="2 3">
    <name type="scientific">Pleurodeles waltl</name>
    <name type="common">Iberian ribbed newt</name>
    <dbReference type="NCBI Taxonomy" id="8319"/>
    <lineage>
        <taxon>Eukaryota</taxon>
        <taxon>Metazoa</taxon>
        <taxon>Chordata</taxon>
        <taxon>Craniata</taxon>
        <taxon>Vertebrata</taxon>
        <taxon>Euteleostomi</taxon>
        <taxon>Amphibia</taxon>
        <taxon>Batrachia</taxon>
        <taxon>Caudata</taxon>
        <taxon>Salamandroidea</taxon>
        <taxon>Salamandridae</taxon>
        <taxon>Pleurodelinae</taxon>
        <taxon>Pleurodeles</taxon>
    </lineage>
</organism>
<feature type="compositionally biased region" description="Polar residues" evidence="1">
    <location>
        <begin position="83"/>
        <end position="95"/>
    </location>
</feature>
<dbReference type="EMBL" id="JANPWB010000003">
    <property type="protein sequence ID" value="KAJ1201579.1"/>
    <property type="molecule type" value="Genomic_DNA"/>
</dbReference>
<comment type="caution">
    <text evidence="2">The sequence shown here is derived from an EMBL/GenBank/DDBJ whole genome shotgun (WGS) entry which is preliminary data.</text>
</comment>
<dbReference type="Proteomes" id="UP001066276">
    <property type="component" value="Chromosome 2_1"/>
</dbReference>
<reference evidence="2" key="1">
    <citation type="journal article" date="2022" name="bioRxiv">
        <title>Sequencing and chromosome-scale assembly of the giantPleurodeles waltlgenome.</title>
        <authorList>
            <person name="Brown T."/>
            <person name="Elewa A."/>
            <person name="Iarovenko S."/>
            <person name="Subramanian E."/>
            <person name="Araus A.J."/>
            <person name="Petzold A."/>
            <person name="Susuki M."/>
            <person name="Suzuki K.-i.T."/>
            <person name="Hayashi T."/>
            <person name="Toyoda A."/>
            <person name="Oliveira C."/>
            <person name="Osipova E."/>
            <person name="Leigh N.D."/>
            <person name="Simon A."/>
            <person name="Yun M.H."/>
        </authorList>
    </citation>
    <scope>NUCLEOTIDE SEQUENCE</scope>
    <source>
        <strain evidence="2">20211129_DDA</strain>
        <tissue evidence="2">Liver</tissue>
    </source>
</reference>
<sequence length="177" mass="18889">MRSRFAPKPQGTSPLLAVGLLRCPANPRRAAATAPGNQQDPVGSADVCGAPRQGETARNSMLSGIPKLQAPMTSLVMPVDWSRTPQPGRSTNSVREPQYHPQLPRQRSPGAQFRSRGTGATAVRRAAPRRAPQQARLRWNSSGPDDGPHPLPPPRRVLQDGGSPFSGSLWSPEGPSS</sequence>
<proteinExistence type="predicted"/>
<feature type="compositionally biased region" description="Polar residues" evidence="1">
    <location>
        <begin position="165"/>
        <end position="177"/>
    </location>
</feature>
<protein>
    <submittedName>
        <fullName evidence="2">Uncharacterized protein</fullName>
    </submittedName>
</protein>
<name>A0AAV7VND1_PLEWA</name>